<reference evidence="2" key="1">
    <citation type="submission" date="2014-04" db="EMBL/GenBank/DDBJ databases">
        <title>Evolutionary Origins and Diversification of the Mycorrhizal Mutualists.</title>
        <authorList>
            <consortium name="DOE Joint Genome Institute"/>
            <consortium name="Mycorrhizal Genomics Consortium"/>
            <person name="Kohler A."/>
            <person name="Kuo A."/>
            <person name="Nagy L.G."/>
            <person name="Floudas D."/>
            <person name="Copeland A."/>
            <person name="Barry K.W."/>
            <person name="Cichocki N."/>
            <person name="Veneault-Fourrey C."/>
            <person name="LaButti K."/>
            <person name="Lindquist E.A."/>
            <person name="Lipzen A."/>
            <person name="Lundell T."/>
            <person name="Morin E."/>
            <person name="Murat C."/>
            <person name="Riley R."/>
            <person name="Ohm R."/>
            <person name="Sun H."/>
            <person name="Tunlid A."/>
            <person name="Henrissat B."/>
            <person name="Grigoriev I.V."/>
            <person name="Hibbett D.S."/>
            <person name="Martin F."/>
        </authorList>
    </citation>
    <scope>NUCLEOTIDE SEQUENCE [LARGE SCALE GENOMIC DNA]</scope>
    <source>
        <strain evidence="2">FD-334 SS-4</strain>
    </source>
</reference>
<gene>
    <name evidence="1" type="ORF">HYPSUDRAFT_62809</name>
</gene>
<dbReference type="Proteomes" id="UP000054270">
    <property type="component" value="Unassembled WGS sequence"/>
</dbReference>
<evidence type="ECO:0000313" key="1">
    <source>
        <dbReference type="EMBL" id="KJA27767.1"/>
    </source>
</evidence>
<name>A0A0D2LJE1_HYPSF</name>
<sequence length="251" mass="27291">MTLMEMCLLGPTIAFDGLYYGQHGYAEMYISVMDWQRASENPPDYAWRVIDQPNCMFCKGLLQENKLLLKDWDGPKVFDWSQLEVKKAMPTLTAPMGPLLEANLNDVPRRTPGWCFDEHTSQFIYGSGLSVYSTTVEDAHSESPVSHPSVKRADGHEELDLDAHAVGRTCAAASIGDGEVWLTRYAAVSGGGSGSGSGLSPAICKGRPSSLESPISQSDLLMDEESGRVVLHGLPGTPLAVVIDFALVRKL</sequence>
<keyword evidence="2" id="KW-1185">Reference proteome</keyword>
<dbReference type="EMBL" id="KN817523">
    <property type="protein sequence ID" value="KJA27767.1"/>
    <property type="molecule type" value="Genomic_DNA"/>
</dbReference>
<accession>A0A0D2LJE1</accession>
<protein>
    <submittedName>
        <fullName evidence="1">Uncharacterized protein</fullName>
    </submittedName>
</protein>
<proteinExistence type="predicted"/>
<evidence type="ECO:0000313" key="2">
    <source>
        <dbReference type="Proteomes" id="UP000054270"/>
    </source>
</evidence>
<organism evidence="1 2">
    <name type="scientific">Hypholoma sublateritium (strain FD-334 SS-4)</name>
    <dbReference type="NCBI Taxonomy" id="945553"/>
    <lineage>
        <taxon>Eukaryota</taxon>
        <taxon>Fungi</taxon>
        <taxon>Dikarya</taxon>
        <taxon>Basidiomycota</taxon>
        <taxon>Agaricomycotina</taxon>
        <taxon>Agaricomycetes</taxon>
        <taxon>Agaricomycetidae</taxon>
        <taxon>Agaricales</taxon>
        <taxon>Agaricineae</taxon>
        <taxon>Strophariaceae</taxon>
        <taxon>Hypholoma</taxon>
    </lineage>
</organism>
<dbReference type="AlphaFoldDB" id="A0A0D2LJE1"/>